<dbReference type="PANTHER" id="PTHR10668:SF103">
    <property type="entry name" value="PYRIDINE NUCLEOTIDE-DISULFIDE OXIDOREDUCTASE DOMAIN-CONTAINING PROTEIN 2"/>
    <property type="match status" value="1"/>
</dbReference>
<dbReference type="SUPFAM" id="SSF51905">
    <property type="entry name" value="FAD/NAD(P)-binding domain"/>
    <property type="match status" value="1"/>
</dbReference>
<dbReference type="AlphaFoldDB" id="A0A445MR68"/>
<organism evidence="1">
    <name type="scientific">uncultured Desulfobacterium sp</name>
    <dbReference type="NCBI Taxonomy" id="201089"/>
    <lineage>
        <taxon>Bacteria</taxon>
        <taxon>Pseudomonadati</taxon>
        <taxon>Thermodesulfobacteriota</taxon>
        <taxon>Desulfobacteria</taxon>
        <taxon>Desulfobacterales</taxon>
        <taxon>Desulfobacteriaceae</taxon>
        <taxon>Desulfobacterium</taxon>
        <taxon>environmental samples</taxon>
    </lineage>
</organism>
<gene>
    <name evidence="1" type="ORF">PITCH_A1130003</name>
</gene>
<accession>A0A445MR68</accession>
<protein>
    <recommendedName>
        <fullName evidence="2">FAD dependent oxidoreductase domain-containing protein</fullName>
    </recommendedName>
</protein>
<dbReference type="PRINTS" id="PR00419">
    <property type="entry name" value="ADXRDTASE"/>
</dbReference>
<dbReference type="PANTHER" id="PTHR10668">
    <property type="entry name" value="PHYTOENE DEHYDROGENASE"/>
    <property type="match status" value="1"/>
</dbReference>
<dbReference type="EMBL" id="OJIN01000017">
    <property type="protein sequence ID" value="SPD71961.1"/>
    <property type="molecule type" value="Genomic_DNA"/>
</dbReference>
<evidence type="ECO:0008006" key="2">
    <source>
        <dbReference type="Google" id="ProtNLM"/>
    </source>
</evidence>
<evidence type="ECO:0000313" key="1">
    <source>
        <dbReference type="EMBL" id="SPD71961.1"/>
    </source>
</evidence>
<reference evidence="1" key="1">
    <citation type="submission" date="2018-01" db="EMBL/GenBank/DDBJ databases">
        <authorList>
            <person name="Regsiter A."/>
            <person name="William W."/>
        </authorList>
    </citation>
    <scope>NUCLEOTIDE SEQUENCE</scope>
    <source>
        <strain evidence="1">TRIP AH-1</strain>
    </source>
</reference>
<name>A0A445MR68_9BACT</name>
<sequence>MKRFTADWPEQAEKAYAFIPEQGKSFFTYPIIQRPKGKREFDVVVIGGGPNGLTAAAYLARAGLRVVITDRRNELGGGVATEELRKPGYRHNTHAVYMPMVDYAPAYKDLDLERHQLEHIFPEVQVAMSFADGSSMCIYNDLEKTCKSISQYSKKDADTYREFFKRAQVMMDEFIAPSTYVQPMPAFDQLGKLNHPRL</sequence>
<dbReference type="InterPro" id="IPR036188">
    <property type="entry name" value="FAD/NAD-bd_sf"/>
</dbReference>
<proteinExistence type="predicted"/>
<dbReference type="Pfam" id="PF13450">
    <property type="entry name" value="NAD_binding_8"/>
    <property type="match status" value="1"/>
</dbReference>
<dbReference type="Gene3D" id="3.50.50.60">
    <property type="entry name" value="FAD/NAD(P)-binding domain"/>
    <property type="match status" value="1"/>
</dbReference>